<dbReference type="Gene3D" id="3.40.462.20">
    <property type="match status" value="1"/>
</dbReference>
<organism evidence="8">
    <name type="scientific">Naegleria gruberi</name>
    <name type="common">Amoeba</name>
    <dbReference type="NCBI Taxonomy" id="5762"/>
    <lineage>
        <taxon>Eukaryota</taxon>
        <taxon>Discoba</taxon>
        <taxon>Heterolobosea</taxon>
        <taxon>Tetramitia</taxon>
        <taxon>Eutetramitia</taxon>
        <taxon>Vahlkampfiidae</taxon>
        <taxon>Naegleria</taxon>
    </lineage>
</organism>
<evidence type="ECO:0000256" key="4">
    <source>
        <dbReference type="ARBA" id="ARBA00022827"/>
    </source>
</evidence>
<evidence type="ECO:0000256" key="1">
    <source>
        <dbReference type="ARBA" id="ARBA00001974"/>
    </source>
</evidence>
<evidence type="ECO:0000256" key="3">
    <source>
        <dbReference type="ARBA" id="ARBA00022630"/>
    </source>
</evidence>
<comment type="similarity">
    <text evidence="2">Belongs to the oxygen-dependent FAD-linked oxidoreductase family.</text>
</comment>
<evidence type="ECO:0000259" key="6">
    <source>
        <dbReference type="PROSITE" id="PS51387"/>
    </source>
</evidence>
<dbReference type="VEuPathDB" id="AmoebaDB:NAEGRDRAFT_72732"/>
<name>D2VUP0_NAEGR</name>
<evidence type="ECO:0000256" key="5">
    <source>
        <dbReference type="ARBA" id="ARBA00023002"/>
    </source>
</evidence>
<accession>D2VUP0</accession>
<evidence type="ECO:0000313" key="8">
    <source>
        <dbReference type="Proteomes" id="UP000006671"/>
    </source>
</evidence>
<dbReference type="InterPro" id="IPR006094">
    <property type="entry name" value="Oxid_FAD_bind_N"/>
</dbReference>
<dbReference type="AlphaFoldDB" id="D2VUP0"/>
<dbReference type="InterPro" id="IPR050416">
    <property type="entry name" value="FAD-linked_Oxidoreductase"/>
</dbReference>
<keyword evidence="3" id="KW-0285">Flavoprotein</keyword>
<dbReference type="InterPro" id="IPR016169">
    <property type="entry name" value="FAD-bd_PCMH_sub2"/>
</dbReference>
<dbReference type="InParanoid" id="D2VUP0"/>
<dbReference type="GO" id="GO:0016491">
    <property type="term" value="F:oxidoreductase activity"/>
    <property type="evidence" value="ECO:0007669"/>
    <property type="project" value="UniProtKB-KW"/>
</dbReference>
<evidence type="ECO:0000256" key="2">
    <source>
        <dbReference type="ARBA" id="ARBA00005466"/>
    </source>
</evidence>
<dbReference type="InterPro" id="IPR036318">
    <property type="entry name" value="FAD-bd_PCMH-like_sf"/>
</dbReference>
<dbReference type="SUPFAM" id="SSF56176">
    <property type="entry name" value="FAD-binding/transporter-associated domain-like"/>
    <property type="match status" value="1"/>
</dbReference>
<dbReference type="KEGG" id="ngr:NAEGRDRAFT_72732"/>
<dbReference type="EMBL" id="GG738899">
    <property type="protein sequence ID" value="EFC39487.1"/>
    <property type="molecule type" value="Genomic_DNA"/>
</dbReference>
<gene>
    <name evidence="7" type="ORF">NAEGRDRAFT_72732</name>
</gene>
<dbReference type="PANTHER" id="PTHR42973">
    <property type="entry name" value="BINDING OXIDOREDUCTASE, PUTATIVE (AFU_ORTHOLOGUE AFUA_1G17690)-RELATED"/>
    <property type="match status" value="1"/>
</dbReference>
<dbReference type="PROSITE" id="PS51387">
    <property type="entry name" value="FAD_PCMH"/>
    <property type="match status" value="1"/>
</dbReference>
<protein>
    <submittedName>
        <fullName evidence="7">Predicted protein</fullName>
    </submittedName>
</protein>
<dbReference type="GO" id="GO:0071949">
    <property type="term" value="F:FAD binding"/>
    <property type="evidence" value="ECO:0007669"/>
    <property type="project" value="InterPro"/>
</dbReference>
<keyword evidence="5" id="KW-0560">Oxidoreductase</keyword>
<dbReference type="Proteomes" id="UP000006671">
    <property type="component" value="Unassembled WGS sequence"/>
</dbReference>
<dbReference type="OrthoDB" id="415825at2759"/>
<proteinExistence type="inferred from homology"/>
<dbReference type="Pfam" id="PF01565">
    <property type="entry name" value="FAD_binding_4"/>
    <property type="match status" value="1"/>
</dbReference>
<feature type="domain" description="FAD-binding PCMH-type" evidence="6">
    <location>
        <begin position="53"/>
        <end position="224"/>
    </location>
</feature>
<reference evidence="7 8" key="1">
    <citation type="journal article" date="2010" name="Cell">
        <title>The genome of Naegleria gruberi illuminates early eukaryotic versatility.</title>
        <authorList>
            <person name="Fritz-Laylin L.K."/>
            <person name="Prochnik S.E."/>
            <person name="Ginger M.L."/>
            <person name="Dacks J.B."/>
            <person name="Carpenter M.L."/>
            <person name="Field M.C."/>
            <person name="Kuo A."/>
            <person name="Paredez A."/>
            <person name="Chapman J."/>
            <person name="Pham J."/>
            <person name="Shu S."/>
            <person name="Neupane R."/>
            <person name="Cipriano M."/>
            <person name="Mancuso J."/>
            <person name="Tu H."/>
            <person name="Salamov A."/>
            <person name="Lindquist E."/>
            <person name="Shapiro H."/>
            <person name="Lucas S."/>
            <person name="Grigoriev I.V."/>
            <person name="Cande W.Z."/>
            <person name="Fulton C."/>
            <person name="Rokhsar D.S."/>
            <person name="Dawson S.C."/>
        </authorList>
    </citation>
    <scope>NUCLEOTIDE SEQUENCE [LARGE SCALE GENOMIC DNA]</scope>
    <source>
        <strain evidence="7 8">NEG-M</strain>
    </source>
</reference>
<dbReference type="RefSeq" id="XP_002672231.1">
    <property type="nucleotide sequence ID" value="XM_002672185.1"/>
</dbReference>
<dbReference type="GeneID" id="8850915"/>
<dbReference type="InterPro" id="IPR012951">
    <property type="entry name" value="BBE"/>
</dbReference>
<keyword evidence="4" id="KW-0274">FAD</keyword>
<sequence>MTHPMNNSHEEHLPHGEERDEDAIFTTLECDEIITANHKDKYHTNRLCWNRAINAFPRVITYCKTVEHVRKCIAFAREHALPIRIRSGAHSYEGFSTGDEVMIIDVSRMKSIELDMQKLEARIGAGVQNIEIFTALKDKGLIAVGGACPTVGVCGFVMGGGWSFSSRYFGLGCDSVIEFEIVDYEGNLLTVNSESHPELFWACRGAGAGNFGICVSMKLKVYNTFDRATLITLNYPNCCEKKIVSKIKAWQNFFKTCDLRFNGKINIYNCSKDGIGFNFLIVFYGGADEAHSLLQPLLNDCCPEYEPSITAVKYPDSSIDLSMQESSVYNTLKTICDIHPDYESFKSTGGFMSRDLETEEIQNLIEIVKRKATGCTYTAFSIYGLEGNIRKVPHDSTAFPYRQAQQMIGLQTQWEDEQYAKENKEWLVDTIFKHILPITDGFFTNFPLIELKDYRKQYYGREEWRQEKLSKVKYQYDPLRIFSHSQGV</sequence>
<dbReference type="STRING" id="5762.D2VUP0"/>
<dbReference type="Gene3D" id="3.30.465.10">
    <property type="match status" value="1"/>
</dbReference>
<keyword evidence="8" id="KW-1185">Reference proteome</keyword>
<dbReference type="PANTHER" id="PTHR42973:SF39">
    <property type="entry name" value="FAD-BINDING PCMH-TYPE DOMAIN-CONTAINING PROTEIN"/>
    <property type="match status" value="1"/>
</dbReference>
<comment type="cofactor">
    <cofactor evidence="1">
        <name>FAD</name>
        <dbReference type="ChEBI" id="CHEBI:57692"/>
    </cofactor>
</comment>
<evidence type="ECO:0000313" key="7">
    <source>
        <dbReference type="EMBL" id="EFC39487.1"/>
    </source>
</evidence>
<dbReference type="InterPro" id="IPR016166">
    <property type="entry name" value="FAD-bd_PCMH"/>
</dbReference>
<dbReference type="OMA" id="HDLWWAH"/>
<dbReference type="eggNOG" id="ENOG502QVGN">
    <property type="taxonomic scope" value="Eukaryota"/>
</dbReference>
<dbReference type="Pfam" id="PF08031">
    <property type="entry name" value="BBE"/>
    <property type="match status" value="1"/>
</dbReference>